<evidence type="ECO:0000313" key="1">
    <source>
        <dbReference type="EMBL" id="CDW41772.1"/>
    </source>
</evidence>
<dbReference type="AlphaFoldDB" id="A0A0K2UV32"/>
<organism evidence="1">
    <name type="scientific">Lepeophtheirus salmonis</name>
    <name type="common">Salmon louse</name>
    <name type="synonym">Caligus salmonis</name>
    <dbReference type="NCBI Taxonomy" id="72036"/>
    <lineage>
        <taxon>Eukaryota</taxon>
        <taxon>Metazoa</taxon>
        <taxon>Ecdysozoa</taxon>
        <taxon>Arthropoda</taxon>
        <taxon>Crustacea</taxon>
        <taxon>Multicrustacea</taxon>
        <taxon>Hexanauplia</taxon>
        <taxon>Copepoda</taxon>
        <taxon>Siphonostomatoida</taxon>
        <taxon>Caligidae</taxon>
        <taxon>Lepeophtheirus</taxon>
    </lineage>
</organism>
<name>A0A0K2UV32_LEPSM</name>
<dbReference type="EMBL" id="HACA01024411">
    <property type="protein sequence ID" value="CDW41772.1"/>
    <property type="molecule type" value="Transcribed_RNA"/>
</dbReference>
<reference evidence="1" key="1">
    <citation type="submission" date="2014-05" db="EMBL/GenBank/DDBJ databases">
        <authorList>
            <person name="Chronopoulou M."/>
        </authorList>
    </citation>
    <scope>NUCLEOTIDE SEQUENCE</scope>
    <source>
        <tissue evidence="1">Whole organism</tissue>
    </source>
</reference>
<accession>A0A0K2UV32</accession>
<sequence>MQETLVNRRNVSQTAFKKAIRDDIRYKRRTREVKHLLTDKMRAIRLE</sequence>
<protein>
    <submittedName>
        <fullName evidence="1">Uncharacterized protein</fullName>
    </submittedName>
</protein>
<proteinExistence type="predicted"/>